<dbReference type="AlphaFoldDB" id="A0A078ANQ8"/>
<evidence type="ECO:0000313" key="2">
    <source>
        <dbReference type="EMBL" id="CDW83566.1"/>
    </source>
</evidence>
<feature type="region of interest" description="Disordered" evidence="1">
    <location>
        <begin position="82"/>
        <end position="111"/>
    </location>
</feature>
<protein>
    <recommendedName>
        <fullName evidence="4">EF-hand domain-containing protein</fullName>
    </recommendedName>
</protein>
<accession>A0A078ANQ8</accession>
<name>A0A078ANQ8_STYLE</name>
<evidence type="ECO:0008006" key="4">
    <source>
        <dbReference type="Google" id="ProtNLM"/>
    </source>
</evidence>
<dbReference type="InParanoid" id="A0A078ANQ8"/>
<reference evidence="2 3" key="1">
    <citation type="submission" date="2014-06" db="EMBL/GenBank/DDBJ databases">
        <authorList>
            <person name="Swart Estienne"/>
        </authorList>
    </citation>
    <scope>NUCLEOTIDE SEQUENCE [LARGE SCALE GENOMIC DNA]</scope>
    <source>
        <strain evidence="2 3">130c</strain>
    </source>
</reference>
<keyword evidence="3" id="KW-1185">Reference proteome</keyword>
<dbReference type="EMBL" id="CCKQ01011966">
    <property type="protein sequence ID" value="CDW83566.1"/>
    <property type="molecule type" value="Genomic_DNA"/>
</dbReference>
<evidence type="ECO:0000313" key="3">
    <source>
        <dbReference type="Proteomes" id="UP000039865"/>
    </source>
</evidence>
<gene>
    <name evidence="2" type="primary">Contig17880.g19005</name>
    <name evidence="2" type="ORF">STYLEM_12614</name>
</gene>
<feature type="compositionally biased region" description="Polar residues" evidence="1">
    <location>
        <begin position="88"/>
        <end position="111"/>
    </location>
</feature>
<dbReference type="OrthoDB" id="323219at2759"/>
<dbReference type="Proteomes" id="UP000039865">
    <property type="component" value="Unassembled WGS sequence"/>
</dbReference>
<sequence>MFSSFNEEFPSQSFLNNNDSMIKHINADLKQEESKRGGEYTHTEVQQDEFEMDYAQVEDKKNASSFILQRNMLNNSSIIEQRDEDEQGNNQASMHFSDDGTSQGDHSFSKSVTNSIVNPTEISRFSQLQKNPQFADQMKRLINLYEEDDKKKLKKEAAIVNQMNHNRYKSTDSAIRGKMMNPLDGEKSFHYEIEKYGTNFPERYINNGEYEELRHNNCNPIIFQMDYLFSEMRKEYIKGLIFQFNQYNNLQESEIVPVPQEIIKKDNQFLQSMKRCHVFNRIFEQVYPLETDSLLKRAETKRLSKMVDNLFASGKDKAPRAVIKNESNKFVFLLFSFDLKEIHRLFRKFYLELDKDENMIFDQNDMIDCFETFSNPEMLGIERMKNILNIIKKNTTTDAGIMSIFKEGHYSKLNFPREVYEQIFQTMQKDGQDYIDFFIFLPFLQIFFLYKETKGGIFQCFKRAGLNIKNNNSYEKCISYRMVESMIIDMRGYYQDSFGFDQMENVLRQVQQRMQVDPISLIERQKQSYGEPNKEVQSFSQWLAYIIGLQLMWSEIRKREMDFKQQSRERLAFDFQFEEKMWKLASCVDNFELKEFPAKIVEGIANRVRLREFNRRELHRKINELSGEGDPLPSSSRYNQRLNFYYIHEFTDSLTEVFQHYCPWIKYSLVERALYYYFWNLIHKSSVNYQPEASLNNSRINESFNSSLMDIPMPKNVKTDADNDLLKIFGEQFEKARAKNGRDFTNSKLFTKLTNIKFMRQIQIETDPYNLANQCDKILYQDCLRMMNEHSMKLLIEDQINYSRSQDELTTNEKLLLEGKTEDINKPNNGTGTITLQKNENDYQQDNEASKNLSGLHSSYLPTQSDNQKTDEANHMKRIKMIGLTDNKKRKQKFLKKFSGDMIEAAEEAKKKEEIKKKVIENTLKGDQEEDEEEEKRDLIGVMLTSKKLEEPLKMYDQREIDEKMVKRKQSLLNSQDKLDLNKKHFFQEANFVPEEHFNKSNKFEKIDLYKKVEKNRLHNQFEDDGHETAQPKNKYKIHTGAEILKPATNDQTFGKRNHQKNRITFEKRENSQILVDQRRLLNARKLKVQMLNEFYRNDLEFKEDDYNRSQLIYGNLLLL</sequence>
<proteinExistence type="predicted"/>
<dbReference type="InterPro" id="IPR011992">
    <property type="entry name" value="EF-hand-dom_pair"/>
</dbReference>
<organism evidence="2 3">
    <name type="scientific">Stylonychia lemnae</name>
    <name type="common">Ciliate</name>
    <dbReference type="NCBI Taxonomy" id="5949"/>
    <lineage>
        <taxon>Eukaryota</taxon>
        <taxon>Sar</taxon>
        <taxon>Alveolata</taxon>
        <taxon>Ciliophora</taxon>
        <taxon>Intramacronucleata</taxon>
        <taxon>Spirotrichea</taxon>
        <taxon>Stichotrichia</taxon>
        <taxon>Sporadotrichida</taxon>
        <taxon>Oxytrichidae</taxon>
        <taxon>Stylonychinae</taxon>
        <taxon>Stylonychia</taxon>
    </lineage>
</organism>
<evidence type="ECO:0000256" key="1">
    <source>
        <dbReference type="SAM" id="MobiDB-lite"/>
    </source>
</evidence>
<dbReference type="SUPFAM" id="SSF47473">
    <property type="entry name" value="EF-hand"/>
    <property type="match status" value="1"/>
</dbReference>